<name>A0A7G1H3G5_9BACT</name>
<dbReference type="SUPFAM" id="SSF46977">
    <property type="entry name" value="Succinate dehydrogenase/fumarate reductase flavoprotein C-terminal domain"/>
    <property type="match status" value="1"/>
</dbReference>
<dbReference type="Gene3D" id="3.90.700.10">
    <property type="entry name" value="Succinate dehydrogenase/fumarate reductase flavoprotein, catalytic domain"/>
    <property type="match status" value="1"/>
</dbReference>
<dbReference type="InterPro" id="IPR036188">
    <property type="entry name" value="FAD/NAD-bd_sf"/>
</dbReference>
<dbReference type="GO" id="GO:0000104">
    <property type="term" value="F:succinate dehydrogenase activity"/>
    <property type="evidence" value="ECO:0007669"/>
    <property type="project" value="TreeGrafter"/>
</dbReference>
<evidence type="ECO:0000256" key="3">
    <source>
        <dbReference type="ARBA" id="ARBA00023002"/>
    </source>
</evidence>
<dbReference type="InterPro" id="IPR027477">
    <property type="entry name" value="Succ_DH/fumarate_Rdtase_cat_sf"/>
</dbReference>
<evidence type="ECO:0000313" key="5">
    <source>
        <dbReference type="EMBL" id="BCB97258.1"/>
    </source>
</evidence>
<organism evidence="5 6">
    <name type="scientific">Dissulfurispira thermophila</name>
    <dbReference type="NCBI Taxonomy" id="2715679"/>
    <lineage>
        <taxon>Bacteria</taxon>
        <taxon>Pseudomonadati</taxon>
        <taxon>Nitrospirota</taxon>
        <taxon>Thermodesulfovibrionia</taxon>
        <taxon>Thermodesulfovibrionales</taxon>
        <taxon>Dissulfurispiraceae</taxon>
        <taxon>Dissulfurispira</taxon>
    </lineage>
</organism>
<dbReference type="GO" id="GO:0009061">
    <property type="term" value="P:anaerobic respiration"/>
    <property type="evidence" value="ECO:0007669"/>
    <property type="project" value="TreeGrafter"/>
</dbReference>
<dbReference type="SUPFAM" id="SSF51905">
    <property type="entry name" value="FAD/NAD(P)-binding domain"/>
    <property type="match status" value="1"/>
</dbReference>
<evidence type="ECO:0000313" key="6">
    <source>
        <dbReference type="Proteomes" id="UP000516360"/>
    </source>
</evidence>
<reference evidence="5 6" key="1">
    <citation type="submission" date="2020-03" db="EMBL/GenBank/DDBJ databases">
        <title>Complete genome sequences of two sulfur-disproportionating bacterial strains T55J and Mzg5.</title>
        <authorList>
            <person name="Umezawa K."/>
            <person name="Kojima H."/>
            <person name="Kato Y."/>
            <person name="Fukui M."/>
        </authorList>
    </citation>
    <scope>NUCLEOTIDE SEQUENCE [LARGE SCALE GENOMIC DNA]</scope>
    <source>
        <strain evidence="5 6">T55J</strain>
    </source>
</reference>
<dbReference type="Pfam" id="PF00890">
    <property type="entry name" value="FAD_binding_2"/>
    <property type="match status" value="1"/>
</dbReference>
<protein>
    <submittedName>
        <fullName evidence="5">Adenylylsulfate reductase subunit alpha</fullName>
    </submittedName>
</protein>
<dbReference type="Gene3D" id="3.50.50.60">
    <property type="entry name" value="FAD/NAD(P)-binding domain"/>
    <property type="match status" value="1"/>
</dbReference>
<dbReference type="NCBIfam" id="TIGR02061">
    <property type="entry name" value="aprA"/>
    <property type="match status" value="1"/>
</dbReference>
<dbReference type="InterPro" id="IPR030664">
    <property type="entry name" value="SdhA/FrdA/AprA"/>
</dbReference>
<evidence type="ECO:0000256" key="2">
    <source>
        <dbReference type="ARBA" id="ARBA00022630"/>
    </source>
</evidence>
<keyword evidence="2" id="KW-0285">Flavoprotein</keyword>
<comment type="cofactor">
    <cofactor evidence="1">
        <name>FAD</name>
        <dbReference type="ChEBI" id="CHEBI:57692"/>
    </cofactor>
</comment>
<gene>
    <name evidence="5" type="primary">aprA</name>
    <name evidence="5" type="ORF">JZK55_21800</name>
</gene>
<dbReference type="PANTHER" id="PTHR11632">
    <property type="entry name" value="SUCCINATE DEHYDROGENASE 2 FLAVOPROTEIN SUBUNIT"/>
    <property type="match status" value="1"/>
</dbReference>
<dbReference type="Proteomes" id="UP000516360">
    <property type="component" value="Chromosome"/>
</dbReference>
<dbReference type="InterPro" id="IPR003953">
    <property type="entry name" value="FAD-dep_OxRdtase_2_FAD-bd"/>
</dbReference>
<dbReference type="PROSITE" id="PS51257">
    <property type="entry name" value="PROKAR_LIPOPROTEIN"/>
    <property type="match status" value="1"/>
</dbReference>
<dbReference type="RefSeq" id="WP_203472396.1">
    <property type="nucleotide sequence ID" value="NZ_AP022873.1"/>
</dbReference>
<dbReference type="KEGG" id="dtp:JZK55_21800"/>
<proteinExistence type="predicted"/>
<dbReference type="EMBL" id="AP022873">
    <property type="protein sequence ID" value="BCB97258.1"/>
    <property type="molecule type" value="Genomic_DNA"/>
</dbReference>
<dbReference type="GO" id="GO:0050660">
    <property type="term" value="F:flavin adenine dinucleotide binding"/>
    <property type="evidence" value="ECO:0007669"/>
    <property type="project" value="TreeGrafter"/>
</dbReference>
<dbReference type="SUPFAM" id="SSF56425">
    <property type="entry name" value="Succinate dehydrogenase/fumarate reductase flavoprotein, catalytic domain"/>
    <property type="match status" value="1"/>
</dbReference>
<dbReference type="PANTHER" id="PTHR11632:SF51">
    <property type="entry name" value="SUCCINATE DEHYDROGENASE [UBIQUINONE] FLAVOPROTEIN SUBUNIT, MITOCHONDRIAL"/>
    <property type="match status" value="1"/>
</dbReference>
<dbReference type="InterPro" id="IPR011803">
    <property type="entry name" value="AprA"/>
</dbReference>
<keyword evidence="6" id="KW-1185">Reference proteome</keyword>
<dbReference type="GO" id="GO:0009055">
    <property type="term" value="F:electron transfer activity"/>
    <property type="evidence" value="ECO:0007669"/>
    <property type="project" value="TreeGrafter"/>
</dbReference>
<sequence length="659" mass="73823">MEKETCTFSYCEKPPVVEIETDLLIIGGGMSACGAAFEAVRWANPKGLKVTMVDKAATDRSGAVAMGLSAINTYIGENKVEDYVRYVRGDLMGIIREDLVYDLGRHVDNSVHLFEEWGLPIWKKGDDGFSLDGFQARDAGKAMLKDGGVPVRSGKWQIMINGESYKVIVAEAAKKALEINRQATGVAQNHFERVFIVKLYHDANDPKRVAAAAGFSVRENKIYIFKAKAILLGAGGAVNVFRPRSTREGQGRAWYPVWNAGSGYALGMQAGAELTMMENRFVPARFKDGYGPVGAWFLFFKAKATNALGEDYCATRLEETKKLYSPYAEKLGTAIRNHMMMLDMKEGKGPILMNTHTAMQELAKTMDAKRIKHLEAEAWEDFLDMCIGQAGLWACKNVEPDKEPSEIMPTEPYLLGSHAGCAGFWCSGPGDIPGTPEHYSWGYNRMSTVPGLFMMGDIVGASGHKFSSGSHAEGRIAAKAAIAFILDHADYKPTIKETPEAIAAELYAPYEIYEKYKTFSTDPYTNPHYIRPHMLQARLQKIADEYFGGISTWYMTSKTMLEEGLKQLELLKEDAARSAAANLHELMRAWENFHRILSVEAHARHILFREESRYPGYYYRGDFLAIDDKNWKCFVNSRYDAEKNTWELKKVPYVQIIPD</sequence>
<evidence type="ECO:0000256" key="1">
    <source>
        <dbReference type="ARBA" id="ARBA00001974"/>
    </source>
</evidence>
<dbReference type="GO" id="GO:0005886">
    <property type="term" value="C:plasma membrane"/>
    <property type="evidence" value="ECO:0007669"/>
    <property type="project" value="TreeGrafter"/>
</dbReference>
<dbReference type="PIRSF" id="PIRSF000171">
    <property type="entry name" value="SDHA_APRA_LASPO"/>
    <property type="match status" value="1"/>
</dbReference>
<keyword evidence="3" id="KW-0560">Oxidoreductase</keyword>
<accession>A0A7G1H3G5</accession>
<feature type="domain" description="FAD-dependent oxidoreductase 2 FAD-binding" evidence="4">
    <location>
        <begin position="22"/>
        <end position="283"/>
    </location>
</feature>
<dbReference type="AlphaFoldDB" id="A0A7G1H3G5"/>
<dbReference type="InterPro" id="IPR037099">
    <property type="entry name" value="Fum_R/Succ_DH_flav-like_C_sf"/>
</dbReference>
<evidence type="ECO:0000259" key="4">
    <source>
        <dbReference type="Pfam" id="PF00890"/>
    </source>
</evidence>